<dbReference type="PRINTS" id="PR00038">
    <property type="entry name" value="HTHLUXR"/>
</dbReference>
<sequence length="200" mass="22495">MQDRQFIVVDRDFSCRNQLAHNLSRKGYVIPLDRMEELGTQRPKDAWVFVGDDGDQVEAAADVLDRELESFPLVAYGRTPQMSRVLELTNGPCVGYVQWPTDGIEFWRSFEALEKRIPLRSEAAQVAARARRMLAVLTDREREIAEGISQGLSTKEMAEPLGISPRTIEVHRGNILAKLDARNMAGLVRLVVESELSTPS</sequence>
<keyword evidence="1" id="KW-0805">Transcription regulation</keyword>
<evidence type="ECO:0000256" key="3">
    <source>
        <dbReference type="ARBA" id="ARBA00023163"/>
    </source>
</evidence>
<name>A0ABS7JGC3_9SPHN</name>
<evidence type="ECO:0000259" key="4">
    <source>
        <dbReference type="PROSITE" id="PS50043"/>
    </source>
</evidence>
<keyword evidence="3" id="KW-0804">Transcription</keyword>
<gene>
    <name evidence="5" type="ORF">K3177_06170</name>
</gene>
<dbReference type="SUPFAM" id="SSF46894">
    <property type="entry name" value="C-terminal effector domain of the bipartite response regulators"/>
    <property type="match status" value="1"/>
</dbReference>
<dbReference type="Gene3D" id="1.10.10.10">
    <property type="entry name" value="Winged helix-like DNA-binding domain superfamily/Winged helix DNA-binding domain"/>
    <property type="match status" value="1"/>
</dbReference>
<evidence type="ECO:0000313" key="5">
    <source>
        <dbReference type="EMBL" id="MBX7488091.1"/>
    </source>
</evidence>
<dbReference type="SMART" id="SM00421">
    <property type="entry name" value="HTH_LUXR"/>
    <property type="match status" value="1"/>
</dbReference>
<dbReference type="Proteomes" id="UP000776651">
    <property type="component" value="Unassembled WGS sequence"/>
</dbReference>
<accession>A0ABS7JGC3</accession>
<dbReference type="CDD" id="cd06170">
    <property type="entry name" value="LuxR_C_like"/>
    <property type="match status" value="1"/>
</dbReference>
<reference evidence="5 6" key="1">
    <citation type="submission" date="2021-08" db="EMBL/GenBank/DDBJ databases">
        <title>Comparative Genomics Analysis of the Genus Qipengyuania Reveals Extensive Genetic Diversity and Metabolic Versatility, Including the Description of Fifteen Novel Species.</title>
        <authorList>
            <person name="Liu Y."/>
        </authorList>
    </citation>
    <scope>NUCLEOTIDE SEQUENCE [LARGE SCALE GENOMIC DNA]</scope>
    <source>
        <strain evidence="5 6">GH25</strain>
    </source>
</reference>
<evidence type="ECO:0000256" key="2">
    <source>
        <dbReference type="ARBA" id="ARBA00023125"/>
    </source>
</evidence>
<dbReference type="InterPro" id="IPR000792">
    <property type="entry name" value="Tscrpt_reg_LuxR_C"/>
</dbReference>
<comment type="caution">
    <text evidence="5">The sequence shown here is derived from an EMBL/GenBank/DDBJ whole genome shotgun (WGS) entry which is preliminary data.</text>
</comment>
<evidence type="ECO:0000313" key="6">
    <source>
        <dbReference type="Proteomes" id="UP000776651"/>
    </source>
</evidence>
<dbReference type="EMBL" id="JAIGNQ010000002">
    <property type="protein sequence ID" value="MBX7488091.1"/>
    <property type="molecule type" value="Genomic_DNA"/>
</dbReference>
<keyword evidence="2" id="KW-0238">DNA-binding</keyword>
<protein>
    <submittedName>
        <fullName evidence="5">Helix-turn-helix transcriptional regulator</fullName>
    </submittedName>
</protein>
<dbReference type="PROSITE" id="PS50043">
    <property type="entry name" value="HTH_LUXR_2"/>
    <property type="match status" value="1"/>
</dbReference>
<dbReference type="PANTHER" id="PTHR44688">
    <property type="entry name" value="DNA-BINDING TRANSCRIPTIONAL ACTIVATOR DEVR_DOSR"/>
    <property type="match status" value="1"/>
</dbReference>
<dbReference type="Pfam" id="PF00196">
    <property type="entry name" value="GerE"/>
    <property type="match status" value="1"/>
</dbReference>
<keyword evidence="6" id="KW-1185">Reference proteome</keyword>
<feature type="domain" description="HTH luxR-type" evidence="4">
    <location>
        <begin position="130"/>
        <end position="195"/>
    </location>
</feature>
<dbReference type="RefSeq" id="WP_196846376.1">
    <property type="nucleotide sequence ID" value="NZ_JAHWXO010000002.1"/>
</dbReference>
<proteinExistence type="predicted"/>
<organism evidence="5 6">
    <name type="scientific">Qipengyuania pacifica</name>
    <dbReference type="NCBI Taxonomy" id="2860199"/>
    <lineage>
        <taxon>Bacteria</taxon>
        <taxon>Pseudomonadati</taxon>
        <taxon>Pseudomonadota</taxon>
        <taxon>Alphaproteobacteria</taxon>
        <taxon>Sphingomonadales</taxon>
        <taxon>Erythrobacteraceae</taxon>
        <taxon>Qipengyuania</taxon>
    </lineage>
</organism>
<evidence type="ECO:0000256" key="1">
    <source>
        <dbReference type="ARBA" id="ARBA00023015"/>
    </source>
</evidence>
<dbReference type="PANTHER" id="PTHR44688:SF16">
    <property type="entry name" value="DNA-BINDING TRANSCRIPTIONAL ACTIVATOR DEVR_DOSR"/>
    <property type="match status" value="1"/>
</dbReference>
<dbReference type="InterPro" id="IPR036388">
    <property type="entry name" value="WH-like_DNA-bd_sf"/>
</dbReference>
<dbReference type="InterPro" id="IPR016032">
    <property type="entry name" value="Sig_transdc_resp-reg_C-effctor"/>
</dbReference>